<keyword evidence="1" id="KW-1133">Transmembrane helix</keyword>
<evidence type="ECO:0000313" key="3">
    <source>
        <dbReference type="Proteomes" id="UP000192505"/>
    </source>
</evidence>
<sequence length="62" mass="6826">MPWLPVIIGLAVLYVPSLVDLFSGIWATDEQLHGPIVLGISVWLIYRNWGAMLQQSQGHPAG</sequence>
<organism evidence="2 3">
    <name type="scientific">Rhodoferax ferrireducens</name>
    <dbReference type="NCBI Taxonomy" id="192843"/>
    <lineage>
        <taxon>Bacteria</taxon>
        <taxon>Pseudomonadati</taxon>
        <taxon>Pseudomonadota</taxon>
        <taxon>Betaproteobacteria</taxon>
        <taxon>Burkholderiales</taxon>
        <taxon>Comamonadaceae</taxon>
        <taxon>Rhodoferax</taxon>
    </lineage>
</organism>
<gene>
    <name evidence="2" type="ORF">BWK72_18225</name>
</gene>
<evidence type="ECO:0000256" key="1">
    <source>
        <dbReference type="SAM" id="Phobius"/>
    </source>
</evidence>
<comment type="caution">
    <text evidence="2">The sequence shown here is derived from an EMBL/GenBank/DDBJ whole genome shotgun (WGS) entry which is preliminary data.</text>
</comment>
<dbReference type="AlphaFoldDB" id="A0A1W9KPY1"/>
<accession>A0A1W9KPY1</accession>
<reference evidence="2 3" key="1">
    <citation type="submission" date="2017-01" db="EMBL/GenBank/DDBJ databases">
        <title>Novel large sulfur bacteria in the metagenomes of groundwater-fed chemosynthetic microbial mats in the Lake Huron basin.</title>
        <authorList>
            <person name="Sharrar A.M."/>
            <person name="Flood B.E."/>
            <person name="Bailey J.V."/>
            <person name="Jones D.S."/>
            <person name="Biddanda B."/>
            <person name="Ruberg S.A."/>
            <person name="Marcus D.N."/>
            <person name="Dick G.J."/>
        </authorList>
    </citation>
    <scope>NUCLEOTIDE SEQUENCE [LARGE SCALE GENOMIC DNA]</scope>
    <source>
        <strain evidence="2">A7</strain>
    </source>
</reference>
<name>A0A1W9KPY1_9BURK</name>
<keyword evidence="1" id="KW-0812">Transmembrane</keyword>
<protein>
    <submittedName>
        <fullName evidence="2">Uncharacterized protein</fullName>
    </submittedName>
</protein>
<evidence type="ECO:0000313" key="2">
    <source>
        <dbReference type="EMBL" id="OQW86195.1"/>
    </source>
</evidence>
<keyword evidence="1" id="KW-0472">Membrane</keyword>
<feature type="transmembrane region" description="Helical" evidence="1">
    <location>
        <begin position="7"/>
        <end position="26"/>
    </location>
</feature>
<dbReference type="Proteomes" id="UP000192505">
    <property type="component" value="Unassembled WGS sequence"/>
</dbReference>
<dbReference type="EMBL" id="MTEI01000020">
    <property type="protein sequence ID" value="OQW86195.1"/>
    <property type="molecule type" value="Genomic_DNA"/>
</dbReference>
<proteinExistence type="predicted"/>